<evidence type="ECO:0000259" key="2">
    <source>
        <dbReference type="Pfam" id="PF05532"/>
    </source>
</evidence>
<dbReference type="InterPro" id="IPR050423">
    <property type="entry name" value="UPF0337_stress_rsp"/>
</dbReference>
<evidence type="ECO:0000313" key="4">
    <source>
        <dbReference type="Proteomes" id="UP001595711"/>
    </source>
</evidence>
<dbReference type="PANTHER" id="PTHR34977">
    <property type="entry name" value="UPF0337 PROTEIN YJBJ"/>
    <property type="match status" value="1"/>
</dbReference>
<proteinExistence type="inferred from homology"/>
<dbReference type="InterPro" id="IPR036629">
    <property type="entry name" value="YjbJ_sf"/>
</dbReference>
<comment type="similarity">
    <text evidence="1">Belongs to the UPF0337 (CsbD) family.</text>
</comment>
<dbReference type="RefSeq" id="WP_379728937.1">
    <property type="nucleotide sequence ID" value="NZ_JBHRYJ010000004.1"/>
</dbReference>
<dbReference type="EMBL" id="JBHRYJ010000004">
    <property type="protein sequence ID" value="MFC3677397.1"/>
    <property type="molecule type" value="Genomic_DNA"/>
</dbReference>
<dbReference type="Pfam" id="PF05532">
    <property type="entry name" value="CsbD"/>
    <property type="match status" value="1"/>
</dbReference>
<evidence type="ECO:0000313" key="3">
    <source>
        <dbReference type="EMBL" id="MFC3677397.1"/>
    </source>
</evidence>
<dbReference type="Proteomes" id="UP001595711">
    <property type="component" value="Unassembled WGS sequence"/>
</dbReference>
<comment type="caution">
    <text evidence="3">The sequence shown here is derived from an EMBL/GenBank/DDBJ whole genome shotgun (WGS) entry which is preliminary data.</text>
</comment>
<protein>
    <submittedName>
        <fullName evidence="3">CsbD family protein</fullName>
    </submittedName>
</protein>
<accession>A0ABV7VKX3</accession>
<dbReference type="InterPro" id="IPR008462">
    <property type="entry name" value="CsbD"/>
</dbReference>
<organism evidence="3 4">
    <name type="scientific">Ferrovibrio xuzhouensis</name>
    <dbReference type="NCBI Taxonomy" id="1576914"/>
    <lineage>
        <taxon>Bacteria</taxon>
        <taxon>Pseudomonadati</taxon>
        <taxon>Pseudomonadota</taxon>
        <taxon>Alphaproteobacteria</taxon>
        <taxon>Rhodospirillales</taxon>
        <taxon>Rhodospirillaceae</taxon>
        <taxon>Ferrovibrio</taxon>
    </lineage>
</organism>
<gene>
    <name evidence="3" type="ORF">ACFOOQ_17725</name>
</gene>
<reference evidence="4" key="1">
    <citation type="journal article" date="2019" name="Int. J. Syst. Evol. Microbiol.">
        <title>The Global Catalogue of Microorganisms (GCM) 10K type strain sequencing project: providing services to taxonomists for standard genome sequencing and annotation.</title>
        <authorList>
            <consortium name="The Broad Institute Genomics Platform"/>
            <consortium name="The Broad Institute Genome Sequencing Center for Infectious Disease"/>
            <person name="Wu L."/>
            <person name="Ma J."/>
        </authorList>
    </citation>
    <scope>NUCLEOTIDE SEQUENCE [LARGE SCALE GENOMIC DNA]</scope>
    <source>
        <strain evidence="4">KCTC 42182</strain>
    </source>
</reference>
<feature type="domain" description="CsbD-like" evidence="2">
    <location>
        <begin position="20"/>
        <end position="71"/>
    </location>
</feature>
<evidence type="ECO:0000256" key="1">
    <source>
        <dbReference type="ARBA" id="ARBA00009129"/>
    </source>
</evidence>
<sequence>MPSTVASTEAEMRAALPSWDRVAGNWNQFAGKIKERWGELTHDDLAIIDGHHQRLIGKIQEHYGIIHEQAEVQVAEWLKGLESADGG</sequence>
<dbReference type="SUPFAM" id="SSF69047">
    <property type="entry name" value="Hypothetical protein YjbJ"/>
    <property type="match status" value="1"/>
</dbReference>
<dbReference type="PANTHER" id="PTHR34977:SF1">
    <property type="entry name" value="UPF0337 PROTEIN YJBJ"/>
    <property type="match status" value="1"/>
</dbReference>
<name>A0ABV7VKX3_9PROT</name>
<keyword evidence="4" id="KW-1185">Reference proteome</keyword>
<dbReference type="Gene3D" id="1.10.1470.10">
    <property type="entry name" value="YjbJ"/>
    <property type="match status" value="1"/>
</dbReference>